<dbReference type="STRING" id="66851.MBORA_10020"/>
<evidence type="ECO:0000313" key="2">
    <source>
        <dbReference type="EMBL" id="KZX12959.1"/>
    </source>
</evidence>
<keyword evidence="1" id="KW-0472">Membrane</keyword>
<name>A0A166B745_METOA</name>
<sequence length="174" mass="20085">MRISKIILNSLWVLFSFIPFINGFGFIYMGLKIKNNAWIIEGITYELPWFLFVINAYMFEGISFINAPLIIIIFLLFVICIIRSIWVNFKYIKFINDIDGPTEINVSNNGSISNKNSHTASIALGYFFSIFIGIIGLIFAIYNLTRDDESTKIHGKMQMLILIVFNFMLLLLMI</sequence>
<dbReference type="OrthoDB" id="78232at2157"/>
<reference evidence="3" key="1">
    <citation type="journal article" date="2016" name="Genome Announc.">
        <title>Draft Genome Sequences of Methanobrevibacter curvatus DSM11111, Methanobrevibacter cuticularis DSM11139, Methanobrevibacter filiformis DSM11501, and Methanobrevibacter oralis DSM7256.</title>
        <authorList>
            <person name="Poehlein A."/>
            <person name="Seedorf H."/>
        </authorList>
    </citation>
    <scope>NUCLEOTIDE SEQUENCE [LARGE SCALE GENOMIC DNA]</scope>
    <source>
        <strain evidence="3">DSM 7256 / JCM 30027 / ZR</strain>
    </source>
</reference>
<gene>
    <name evidence="2" type="ORF">MBORA_10020</name>
</gene>
<dbReference type="Proteomes" id="UP000077428">
    <property type="component" value="Unassembled WGS sequence"/>
</dbReference>
<feature type="transmembrane region" description="Helical" evidence="1">
    <location>
        <begin position="157"/>
        <end position="173"/>
    </location>
</feature>
<feature type="transmembrane region" description="Helical" evidence="1">
    <location>
        <begin position="6"/>
        <end position="31"/>
    </location>
</feature>
<proteinExistence type="predicted"/>
<keyword evidence="3" id="KW-1185">Reference proteome</keyword>
<comment type="caution">
    <text evidence="2">The sequence shown here is derived from an EMBL/GenBank/DDBJ whole genome shotgun (WGS) entry which is preliminary data.</text>
</comment>
<evidence type="ECO:0000313" key="3">
    <source>
        <dbReference type="Proteomes" id="UP000077428"/>
    </source>
</evidence>
<feature type="transmembrane region" description="Helical" evidence="1">
    <location>
        <begin position="123"/>
        <end position="145"/>
    </location>
</feature>
<accession>A0A166B745</accession>
<dbReference type="PATRIC" id="fig|66851.6.peg.1101"/>
<feature type="transmembrane region" description="Helical" evidence="1">
    <location>
        <begin position="65"/>
        <end position="86"/>
    </location>
</feature>
<protein>
    <submittedName>
        <fullName evidence="2">Uncharacterized protein</fullName>
    </submittedName>
</protein>
<keyword evidence="1" id="KW-0812">Transmembrane</keyword>
<organism evidence="2 3">
    <name type="scientific">Methanobrevibacter oralis</name>
    <dbReference type="NCBI Taxonomy" id="66851"/>
    <lineage>
        <taxon>Archaea</taxon>
        <taxon>Methanobacteriati</taxon>
        <taxon>Methanobacteriota</taxon>
        <taxon>Methanomada group</taxon>
        <taxon>Methanobacteria</taxon>
        <taxon>Methanobacteriales</taxon>
        <taxon>Methanobacteriaceae</taxon>
        <taxon>Methanobrevibacter</taxon>
    </lineage>
</organism>
<dbReference type="RefSeq" id="WP_063720323.1">
    <property type="nucleotide sequence ID" value="NZ_CAJVUI010000002.1"/>
</dbReference>
<keyword evidence="1" id="KW-1133">Transmembrane helix</keyword>
<dbReference type="AlphaFoldDB" id="A0A166B745"/>
<evidence type="ECO:0000256" key="1">
    <source>
        <dbReference type="SAM" id="Phobius"/>
    </source>
</evidence>
<dbReference type="EMBL" id="LWMU01000060">
    <property type="protein sequence ID" value="KZX12959.1"/>
    <property type="molecule type" value="Genomic_DNA"/>
</dbReference>